<organism evidence="1 2">
    <name type="scientific">Mycoplasmopsis bovigenitalium 51080</name>
    <dbReference type="NCBI Taxonomy" id="1188235"/>
    <lineage>
        <taxon>Bacteria</taxon>
        <taxon>Bacillati</taxon>
        <taxon>Mycoplasmatota</taxon>
        <taxon>Mycoplasmoidales</taxon>
        <taxon>Metamycoplasmataceae</taxon>
        <taxon>Mycoplasmopsis</taxon>
    </lineage>
</organism>
<comment type="caution">
    <text evidence="1">The sequence shown here is derived from an EMBL/GenBank/DDBJ whole genome shotgun (WGS) entry which is preliminary data.</text>
</comment>
<gene>
    <name evidence="1" type="ORF">MBVG_2210</name>
</gene>
<sequence length="325" mass="37988">MPMKHKFLFSSILPLCVFPVALNACKKNKKIDNDTTKIKNFWAKFTTNLEQFKKMLGNNINKFYELNANYKFFKDVMLEMYNEDSQDSLYNTIKNIIDKSKYGKMDLNDNELSQLNENHIGLYNQWINSSTKLNELINVRNIINDADIQISTSIQKLSLNNNANAFYLFNSYLNELGKNNFKDEEMQLNLNKVKDFFSNYIYNANKWESDLNNNSSNNKNNSNDIHEHTHSHALINITMNAIVQNLGFIKQIKNLEDLKSGINKLNNRDKKEHFNVNLFNKLPTLNEFEKLNDSIIQAQDQINLLRNKAIEIYSSIKDIESILNQ</sequence>
<dbReference type="EMBL" id="AORH01000014">
    <property type="protein sequence ID" value="ENY70028.1"/>
    <property type="molecule type" value="Genomic_DNA"/>
</dbReference>
<evidence type="ECO:0000313" key="2">
    <source>
        <dbReference type="Proteomes" id="UP000013220"/>
    </source>
</evidence>
<reference evidence="1 2" key="1">
    <citation type="journal article" date="2013" name="Genome Announc.">
        <title>Draft Genome Sequences of Mycoplasma alkalescens, Mycoplasma arginini, and Mycoplasma bovigenitalium, Three Species with Equivocal Pathogenic Status for Cattle.</title>
        <authorList>
            <person name="Manso-Silvan L."/>
            <person name="Tardy F."/>
            <person name="Baranowski E."/>
            <person name="Barre A."/>
            <person name="Blanchard A."/>
            <person name="Breton M."/>
            <person name="Couture C."/>
            <person name="Citti C."/>
            <person name="Dordet-Frisoni E."/>
            <person name="Dupuy V."/>
            <person name="Gaurivaud P."/>
            <person name="Jacob D."/>
            <person name="Lemaitre C."/>
            <person name="Nikolski M."/>
            <person name="Nouvel L.X."/>
            <person name="Poumarat F."/>
            <person name="Thebault P."/>
            <person name="Theil S."/>
            <person name="Thiaucourt F."/>
            <person name="Sirand-Pugnet P."/>
        </authorList>
    </citation>
    <scope>NUCLEOTIDE SEQUENCE [LARGE SCALE GENOMIC DNA]</scope>
    <source>
        <strain evidence="1 2">51080</strain>
    </source>
</reference>
<protein>
    <recommendedName>
        <fullName evidence="3">Lipoprotein</fullName>
    </recommendedName>
</protein>
<dbReference type="PATRIC" id="fig|1188235.3.peg.236"/>
<keyword evidence="2" id="KW-1185">Reference proteome</keyword>
<dbReference type="Proteomes" id="UP000013220">
    <property type="component" value="Unassembled WGS sequence"/>
</dbReference>
<evidence type="ECO:0000313" key="1">
    <source>
        <dbReference type="EMBL" id="ENY70028.1"/>
    </source>
</evidence>
<accession>N9VEE1</accession>
<dbReference type="AlphaFoldDB" id="N9VEE1"/>
<evidence type="ECO:0008006" key="3">
    <source>
        <dbReference type="Google" id="ProtNLM"/>
    </source>
</evidence>
<name>N9VEE1_9BACT</name>
<dbReference type="eggNOG" id="ENOG5031ZCP">
    <property type="taxonomic scope" value="Bacteria"/>
</dbReference>
<dbReference type="NCBIfam" id="NF045961">
    <property type="entry name" value="MAG5150_fam_LP"/>
    <property type="match status" value="1"/>
</dbReference>
<dbReference type="STRING" id="1188235.MBVG_2210"/>
<proteinExistence type="predicted"/>